<evidence type="ECO:0000256" key="4">
    <source>
        <dbReference type="ARBA" id="ARBA00022777"/>
    </source>
</evidence>
<evidence type="ECO:0000256" key="1">
    <source>
        <dbReference type="ARBA" id="ARBA00000085"/>
    </source>
</evidence>
<evidence type="ECO:0000313" key="9">
    <source>
        <dbReference type="EMBL" id="MCF1714017.1"/>
    </source>
</evidence>
<dbReference type="InterPro" id="IPR050482">
    <property type="entry name" value="Sensor_HK_TwoCompSys"/>
</dbReference>
<feature type="transmembrane region" description="Helical" evidence="7">
    <location>
        <begin position="9"/>
        <end position="31"/>
    </location>
</feature>
<keyword evidence="5" id="KW-0902">Two-component regulatory system</keyword>
<evidence type="ECO:0000259" key="8">
    <source>
        <dbReference type="SMART" id="SM00387"/>
    </source>
</evidence>
<dbReference type="SUPFAM" id="SSF55874">
    <property type="entry name" value="ATPase domain of HSP90 chaperone/DNA topoisomerase II/histidine kinase"/>
    <property type="match status" value="1"/>
</dbReference>
<comment type="caution">
    <text evidence="9">The sequence shown here is derived from an EMBL/GenBank/DDBJ whole genome shotgun (WGS) entry which is preliminary data.</text>
</comment>
<evidence type="ECO:0000256" key="5">
    <source>
        <dbReference type="ARBA" id="ARBA00023012"/>
    </source>
</evidence>
<evidence type="ECO:0000256" key="2">
    <source>
        <dbReference type="ARBA" id="ARBA00012438"/>
    </source>
</evidence>
<accession>A0ABS9BEK2</accession>
<keyword evidence="7" id="KW-1133">Transmembrane helix</keyword>
<dbReference type="Proteomes" id="UP001200145">
    <property type="component" value="Unassembled WGS sequence"/>
</dbReference>
<reference evidence="9 10" key="1">
    <citation type="submission" date="2022-01" db="EMBL/GenBank/DDBJ databases">
        <title>Flavihumibacter sp. nov., isolated from sediment of a river.</title>
        <authorList>
            <person name="Liu H."/>
        </authorList>
    </citation>
    <scope>NUCLEOTIDE SEQUENCE [LARGE SCALE GENOMIC DNA]</scope>
    <source>
        <strain evidence="9 10">RY-1</strain>
    </source>
</reference>
<evidence type="ECO:0000256" key="6">
    <source>
        <dbReference type="SAM" id="Coils"/>
    </source>
</evidence>
<dbReference type="InterPro" id="IPR036890">
    <property type="entry name" value="HATPase_C_sf"/>
</dbReference>
<feature type="coiled-coil region" evidence="6">
    <location>
        <begin position="47"/>
        <end position="74"/>
    </location>
</feature>
<gene>
    <name evidence="9" type="ORF">L0U88_05145</name>
</gene>
<dbReference type="EC" id="2.7.13.3" evidence="2"/>
<keyword evidence="7" id="KW-0472">Membrane</keyword>
<feature type="domain" description="Histidine kinase/HSP90-like ATPase" evidence="8">
    <location>
        <begin position="166"/>
        <end position="267"/>
    </location>
</feature>
<evidence type="ECO:0000313" key="10">
    <source>
        <dbReference type="Proteomes" id="UP001200145"/>
    </source>
</evidence>
<comment type="catalytic activity">
    <reaction evidence="1">
        <text>ATP + protein L-histidine = ADP + protein N-phospho-L-histidine.</text>
        <dbReference type="EC" id="2.7.13.3"/>
    </reaction>
</comment>
<sequence>MQEKISEVLFWTILSSVLTILPFILFINYIITLYNKKNIEFNTQLQLRNLEKEKEILKTRIDVQEETIQKISKELHDNVNQILTLAKLNLNDSNNEFKIDKINVSKDLITNAINELSNLSNSLSSQQVKDLGIIRSLEIECDRIMKIKNIIFLIESNIAHNNINTEDQIILYRIFQEGTRNSLIHGQASAIDIKFLQTDDFEYVFEISDNGNGFDLNNEEFIEKNKLGTHQGLKNMQRRASILNAIFSIESSINSGTIISIRKPRTNQ</sequence>
<dbReference type="PANTHER" id="PTHR24421:SF10">
    <property type="entry name" value="NITRATE_NITRITE SENSOR PROTEIN NARQ"/>
    <property type="match status" value="1"/>
</dbReference>
<organism evidence="9 10">
    <name type="scientific">Flavihumibacter fluminis</name>
    <dbReference type="NCBI Taxonomy" id="2909236"/>
    <lineage>
        <taxon>Bacteria</taxon>
        <taxon>Pseudomonadati</taxon>
        <taxon>Bacteroidota</taxon>
        <taxon>Chitinophagia</taxon>
        <taxon>Chitinophagales</taxon>
        <taxon>Chitinophagaceae</taxon>
        <taxon>Flavihumibacter</taxon>
    </lineage>
</organism>
<dbReference type="RefSeq" id="WP_234864544.1">
    <property type="nucleotide sequence ID" value="NZ_JAKEVY010000001.1"/>
</dbReference>
<keyword evidence="6" id="KW-0175">Coiled coil</keyword>
<keyword evidence="10" id="KW-1185">Reference proteome</keyword>
<keyword evidence="4" id="KW-0418">Kinase</keyword>
<keyword evidence="7" id="KW-0812">Transmembrane</keyword>
<evidence type="ECO:0000256" key="3">
    <source>
        <dbReference type="ARBA" id="ARBA00022679"/>
    </source>
</evidence>
<dbReference type="Pfam" id="PF02518">
    <property type="entry name" value="HATPase_c"/>
    <property type="match status" value="1"/>
</dbReference>
<proteinExistence type="predicted"/>
<dbReference type="SMART" id="SM00387">
    <property type="entry name" value="HATPase_c"/>
    <property type="match status" value="1"/>
</dbReference>
<name>A0ABS9BEK2_9BACT</name>
<dbReference type="CDD" id="cd16917">
    <property type="entry name" value="HATPase_UhpB-NarQ-NarX-like"/>
    <property type="match status" value="1"/>
</dbReference>
<dbReference type="PANTHER" id="PTHR24421">
    <property type="entry name" value="NITRATE/NITRITE SENSOR PROTEIN NARX-RELATED"/>
    <property type="match status" value="1"/>
</dbReference>
<evidence type="ECO:0000256" key="7">
    <source>
        <dbReference type="SAM" id="Phobius"/>
    </source>
</evidence>
<dbReference type="InterPro" id="IPR003594">
    <property type="entry name" value="HATPase_dom"/>
</dbReference>
<dbReference type="EMBL" id="JAKEVY010000001">
    <property type="protein sequence ID" value="MCF1714017.1"/>
    <property type="molecule type" value="Genomic_DNA"/>
</dbReference>
<dbReference type="Gene3D" id="3.30.565.10">
    <property type="entry name" value="Histidine kinase-like ATPase, C-terminal domain"/>
    <property type="match status" value="1"/>
</dbReference>
<protein>
    <recommendedName>
        <fullName evidence="2">histidine kinase</fullName>
        <ecNumber evidence="2">2.7.13.3</ecNumber>
    </recommendedName>
</protein>
<keyword evidence="3" id="KW-0808">Transferase</keyword>